<accession>A0A7S4AW30</accession>
<feature type="region of interest" description="Disordered" evidence="1">
    <location>
        <begin position="111"/>
        <end position="134"/>
    </location>
</feature>
<dbReference type="AlphaFoldDB" id="A0A7S4AW30"/>
<organism evidence="2">
    <name type="scientific">Pseudo-nitzschia australis</name>
    <dbReference type="NCBI Taxonomy" id="44445"/>
    <lineage>
        <taxon>Eukaryota</taxon>
        <taxon>Sar</taxon>
        <taxon>Stramenopiles</taxon>
        <taxon>Ochrophyta</taxon>
        <taxon>Bacillariophyta</taxon>
        <taxon>Bacillariophyceae</taxon>
        <taxon>Bacillariophycidae</taxon>
        <taxon>Bacillariales</taxon>
        <taxon>Bacillariaceae</taxon>
        <taxon>Pseudo-nitzschia</taxon>
    </lineage>
</organism>
<proteinExistence type="predicted"/>
<feature type="region of interest" description="Disordered" evidence="1">
    <location>
        <begin position="295"/>
        <end position="322"/>
    </location>
</feature>
<dbReference type="PANTHER" id="PTHR45588:SF1">
    <property type="entry name" value="WW DOMAIN-CONTAINING PROTEIN"/>
    <property type="match status" value="1"/>
</dbReference>
<evidence type="ECO:0000256" key="1">
    <source>
        <dbReference type="SAM" id="MobiDB-lite"/>
    </source>
</evidence>
<protein>
    <submittedName>
        <fullName evidence="2">Uncharacterized protein</fullName>
    </submittedName>
</protein>
<feature type="compositionally biased region" description="Basic and acidic residues" evidence="1">
    <location>
        <begin position="297"/>
        <end position="309"/>
    </location>
</feature>
<feature type="region of interest" description="Disordered" evidence="1">
    <location>
        <begin position="1"/>
        <end position="26"/>
    </location>
</feature>
<evidence type="ECO:0000313" key="2">
    <source>
        <dbReference type="EMBL" id="CAE0728918.1"/>
    </source>
</evidence>
<name>A0A7S4AW30_9STRA</name>
<reference evidence="2" key="1">
    <citation type="submission" date="2021-01" db="EMBL/GenBank/DDBJ databases">
        <authorList>
            <person name="Corre E."/>
            <person name="Pelletier E."/>
            <person name="Niang G."/>
            <person name="Scheremetjew M."/>
            <person name="Finn R."/>
            <person name="Kale V."/>
            <person name="Holt S."/>
            <person name="Cochrane G."/>
            <person name="Meng A."/>
            <person name="Brown T."/>
            <person name="Cohen L."/>
        </authorList>
    </citation>
    <scope>NUCLEOTIDE SEQUENCE</scope>
    <source>
        <strain evidence="2">10249 10 AB</strain>
    </source>
</reference>
<dbReference type="EMBL" id="HBIX01033015">
    <property type="protein sequence ID" value="CAE0728918.1"/>
    <property type="molecule type" value="Transcribed_RNA"/>
</dbReference>
<sequence length="793" mass="89079">MPPSEMTPLNRKEDNNNNNNNTQFYGTANKTNDIRIIHIRHGGEQENCCDGNKRQACGSAATSAVAIVLAALLMGTCLRMSPGLQPSCMRWVNSTADRNWIGWNVAPTASRNDHDNDYNASSLGTTTNTDTDTHNNHLIVDTNRNTNQDENNWTPNVIFGNYSMPITFDFTSSYCGTINSTGTEIDSDIDNDSDIDIDIDIEGSRYSIQNTFDEGLMECYGFAFFEARKTATKLLAVLQNSPSWNECQWHLYCPMCYWLLAMGYSPFVNHPRIADKHEYENAAKAAKAAFDQAHGSNDCRHQHSSNDCHHQHRHQHQQQHQPLSLKELGLIDAMDLRFRPSFENQTIGYESYSKKLKDLHETIVLADSNSKGDSDVMGFLADSIMILHSDAEGYHFYEETDQQTPKPGIAYAISLLEDCLEESPDHPLCQHLYVHIVEPSGNIPVHKAATVADRLSKGSYATEAQHLQHMPSHTYLRIGRYHDAVSANVVAHESDEAYIHHALVPYGPAHDIAFLIYAAQLSGERETAYRYADVLRDHYRNYPTNPDGPGTEQGWHIWRTVRLRFGDYASIREDDDDIASGVVIETEKPMWPYAIVLGHYSKGVASLRINDSSSINAGTATNDDDDKKLSEAMNHLLSLRDAIPGVGSSFHGMATVANLTLSAAIEYYRRSRTVTEIDRGYGQVLELYRKARIEQESWVYTEPPSWYTTVALCEGTLLRMLGRYDESIETFRNDLKRVPKNRYALYGLKTTMVASGANASDIQEATDRFNTASLWSDPDVRNSIPVVCPELGE</sequence>
<dbReference type="PANTHER" id="PTHR45588">
    <property type="entry name" value="TPR DOMAIN-CONTAINING PROTEIN"/>
    <property type="match status" value="1"/>
</dbReference>
<gene>
    <name evidence="2" type="ORF">PAUS00366_LOCUS21702</name>
</gene>